<keyword evidence="3" id="KW-1185">Reference proteome</keyword>
<dbReference type="InterPro" id="IPR005302">
    <property type="entry name" value="MoCF_Sase_C"/>
</dbReference>
<reference evidence="3" key="1">
    <citation type="journal article" date="2019" name="Int. J. Syst. Evol. Microbiol.">
        <title>The Global Catalogue of Microorganisms (GCM) 10K type strain sequencing project: providing services to taxonomists for standard genome sequencing and annotation.</title>
        <authorList>
            <consortium name="The Broad Institute Genomics Platform"/>
            <consortium name="The Broad Institute Genome Sequencing Center for Infectious Disease"/>
            <person name="Wu L."/>
            <person name="Ma J."/>
        </authorList>
    </citation>
    <scope>NUCLEOTIDE SEQUENCE [LARGE SCALE GENOMIC DNA]</scope>
    <source>
        <strain evidence="3">CGMCC 1.15339</strain>
    </source>
</reference>
<evidence type="ECO:0000313" key="3">
    <source>
        <dbReference type="Proteomes" id="UP000617555"/>
    </source>
</evidence>
<gene>
    <name evidence="2" type="ORF">GCM10011607_27980</name>
</gene>
<proteinExistence type="predicted"/>
<dbReference type="Pfam" id="PF03473">
    <property type="entry name" value="MOSC"/>
    <property type="match status" value="1"/>
</dbReference>
<dbReference type="RefSeq" id="WP_188739976.1">
    <property type="nucleotide sequence ID" value="NZ_BMII01000023.1"/>
</dbReference>
<protein>
    <submittedName>
        <fullName evidence="2">Molybdenum cofactor biosysynthesis protein</fullName>
    </submittedName>
</protein>
<evidence type="ECO:0000259" key="1">
    <source>
        <dbReference type="PROSITE" id="PS51340"/>
    </source>
</evidence>
<dbReference type="Gene3D" id="2.40.33.20">
    <property type="entry name" value="PK beta-barrel domain-like"/>
    <property type="match status" value="1"/>
</dbReference>
<feature type="domain" description="MOSC" evidence="1">
    <location>
        <begin position="15"/>
        <end position="147"/>
    </location>
</feature>
<accession>A0ABQ1JDD7</accession>
<sequence>MAITLEGIAYKTAKRGIMKSVFCANVTLNRGVENDIFGKPGKRQVTVLSLQQWQIACEQLNSQLDWLTRRANLLISGYQFSAADVGKILCIGADLQLQITGETDPCKKMEIARPGLEQALLPDWRGGVTCRVIQEGLIQAQDTVTITSRTVD</sequence>
<dbReference type="PANTHER" id="PTHR36930">
    <property type="entry name" value="METAL-SULFUR CLUSTER BIOSYNTHESIS PROTEINS YUAD-RELATED"/>
    <property type="match status" value="1"/>
</dbReference>
<name>A0ABQ1JDD7_9GAMM</name>
<dbReference type="PROSITE" id="PS51340">
    <property type="entry name" value="MOSC"/>
    <property type="match status" value="1"/>
</dbReference>
<dbReference type="Proteomes" id="UP000617555">
    <property type="component" value="Unassembled WGS sequence"/>
</dbReference>
<dbReference type="InterPro" id="IPR011037">
    <property type="entry name" value="Pyrv_Knase-like_insert_dom_sf"/>
</dbReference>
<dbReference type="SUPFAM" id="SSF50800">
    <property type="entry name" value="PK beta-barrel domain-like"/>
    <property type="match status" value="1"/>
</dbReference>
<dbReference type="EMBL" id="BMII01000023">
    <property type="protein sequence ID" value="GGB65657.1"/>
    <property type="molecule type" value="Genomic_DNA"/>
</dbReference>
<evidence type="ECO:0000313" key="2">
    <source>
        <dbReference type="EMBL" id="GGB65657.1"/>
    </source>
</evidence>
<comment type="caution">
    <text evidence="2">The sequence shown here is derived from an EMBL/GenBank/DDBJ whole genome shotgun (WGS) entry which is preliminary data.</text>
</comment>
<organism evidence="2 3">
    <name type="scientific">Shewanella inventionis</name>
    <dbReference type="NCBI Taxonomy" id="1738770"/>
    <lineage>
        <taxon>Bacteria</taxon>
        <taxon>Pseudomonadati</taxon>
        <taxon>Pseudomonadota</taxon>
        <taxon>Gammaproteobacteria</taxon>
        <taxon>Alteromonadales</taxon>
        <taxon>Shewanellaceae</taxon>
        <taxon>Shewanella</taxon>
    </lineage>
</organism>
<dbReference type="InterPro" id="IPR052716">
    <property type="entry name" value="MOSC_domain"/>
</dbReference>
<dbReference type="PANTHER" id="PTHR36930:SF1">
    <property type="entry name" value="MOSC DOMAIN-CONTAINING PROTEIN"/>
    <property type="match status" value="1"/>
</dbReference>